<dbReference type="GO" id="GO:0008270">
    <property type="term" value="F:zinc ion binding"/>
    <property type="evidence" value="ECO:0007669"/>
    <property type="project" value="InterPro"/>
</dbReference>
<evidence type="ECO:0000313" key="5">
    <source>
        <dbReference type="Proteomes" id="UP001147733"/>
    </source>
</evidence>
<dbReference type="AlphaFoldDB" id="A0A9W9NL32"/>
<comment type="caution">
    <text evidence="4">The sequence shown here is derived from an EMBL/GenBank/DDBJ whole genome shotgun (WGS) entry which is preliminary data.</text>
</comment>
<reference evidence="4" key="1">
    <citation type="submission" date="2022-11" db="EMBL/GenBank/DDBJ databases">
        <authorList>
            <person name="Petersen C."/>
        </authorList>
    </citation>
    <scope>NUCLEOTIDE SEQUENCE</scope>
    <source>
        <strain evidence="4">IBT 23319</strain>
    </source>
</reference>
<dbReference type="OrthoDB" id="10001928at2759"/>
<dbReference type="CDD" id="cd12148">
    <property type="entry name" value="fungal_TF_MHR"/>
    <property type="match status" value="1"/>
</dbReference>
<dbReference type="SMART" id="SM00906">
    <property type="entry name" value="Fungal_trans"/>
    <property type="match status" value="1"/>
</dbReference>
<dbReference type="EMBL" id="JAPQKT010000009">
    <property type="protein sequence ID" value="KAJ5220583.1"/>
    <property type="molecule type" value="Genomic_DNA"/>
</dbReference>
<dbReference type="RefSeq" id="XP_056495506.1">
    <property type="nucleotide sequence ID" value="XM_056648375.1"/>
</dbReference>
<dbReference type="GeneID" id="81387542"/>
<dbReference type="GO" id="GO:0003700">
    <property type="term" value="F:DNA-binding transcription factor activity"/>
    <property type="evidence" value="ECO:0007669"/>
    <property type="project" value="InterPro"/>
</dbReference>
<reference evidence="4" key="2">
    <citation type="journal article" date="2023" name="IMA Fungus">
        <title>Comparative genomic study of the Penicillium genus elucidates a diverse pangenome and 15 lateral gene transfer events.</title>
        <authorList>
            <person name="Petersen C."/>
            <person name="Sorensen T."/>
            <person name="Nielsen M.R."/>
            <person name="Sondergaard T.E."/>
            <person name="Sorensen J.L."/>
            <person name="Fitzpatrick D.A."/>
            <person name="Frisvad J.C."/>
            <person name="Nielsen K.L."/>
        </authorList>
    </citation>
    <scope>NUCLEOTIDE SEQUENCE</scope>
    <source>
        <strain evidence="4">IBT 23319</strain>
    </source>
</reference>
<keyword evidence="1" id="KW-0539">Nucleus</keyword>
<feature type="coiled-coil region" evidence="2">
    <location>
        <begin position="52"/>
        <end position="93"/>
    </location>
</feature>
<dbReference type="PANTHER" id="PTHR46910:SF12">
    <property type="entry name" value="REGULATORY PROTEIN CAT8"/>
    <property type="match status" value="1"/>
</dbReference>
<sequence length="700" mass="78710">MAPVAGCCGDFSSSSMRQYTVLAVPRCRRCENGGHICEASTPLRRKTKVRGFTSDEQRLEQLQTELARCQQLLKLERDKNEALQGDLSRQEQQSIPQDLELRTFQTSQIVAASKQEQCPSDDPAYVIKHMGRLVRDERGVGRFAGSTTGVHFVLTVEKECQKTLHMSCGFPESCFRLFLVPPLHESHKNESQGQTQAQAQIYSCFEYPLAYYHEQADLFIKRWEPFCPVFVRHEVFADIEHLIETVQTLESTAKLNSTTAMTLLMILCINDMQDNKEEHSKPRSPNYGEYSSLASGYINEVAMKADTKSLQALLLFAFHSQLSGDCLSMTRINGLIVNLAQSLGLHRHARRFKMKPGEIELRKRLWWFVYVFDTMTSLCHGLPALINDADVDNDLPSDCSLHGLEAADILYPFPGESTGVSVFIQYVRIGRILSRVREKLYTTTKRRNGAIKIKDLAFDLRMWAQDLRSNGIYLDVGSLSETASGPVKRDIAGSNMWLQMLGNVAMVLINRPGLSFDDSTIEFSECILANARSTGAILILLEDSRPPLWLRNLSMVGPGTVFQSALMHVYYRCYSPTMKPEQGPSLETSLRMVSHGISILERDNAMLELPTAGSPQPSSRESLSDVIEVLKLLQALLIQREQITASQVESLQDASFHHGSTMLNEQDWGTDALEILNYVSATDWAYEMPGPFMGFTDVDL</sequence>
<evidence type="ECO:0000256" key="1">
    <source>
        <dbReference type="ARBA" id="ARBA00023242"/>
    </source>
</evidence>
<evidence type="ECO:0000259" key="3">
    <source>
        <dbReference type="SMART" id="SM00906"/>
    </source>
</evidence>
<dbReference type="Proteomes" id="UP001147733">
    <property type="component" value="Unassembled WGS sequence"/>
</dbReference>
<dbReference type="InterPro" id="IPR007219">
    <property type="entry name" value="XnlR_reg_dom"/>
</dbReference>
<proteinExistence type="predicted"/>
<feature type="domain" description="Xylanolytic transcriptional activator regulatory" evidence="3">
    <location>
        <begin position="329"/>
        <end position="402"/>
    </location>
</feature>
<dbReference type="GO" id="GO:0003677">
    <property type="term" value="F:DNA binding"/>
    <property type="evidence" value="ECO:0007669"/>
    <property type="project" value="InterPro"/>
</dbReference>
<keyword evidence="2" id="KW-0175">Coiled coil</keyword>
<evidence type="ECO:0000256" key="2">
    <source>
        <dbReference type="SAM" id="Coils"/>
    </source>
</evidence>
<gene>
    <name evidence="4" type="ORF">N7469_009470</name>
</gene>
<evidence type="ECO:0000313" key="4">
    <source>
        <dbReference type="EMBL" id="KAJ5220583.1"/>
    </source>
</evidence>
<dbReference type="PANTHER" id="PTHR46910">
    <property type="entry name" value="TRANSCRIPTION FACTOR PDR1"/>
    <property type="match status" value="1"/>
</dbReference>
<dbReference type="Pfam" id="PF04082">
    <property type="entry name" value="Fungal_trans"/>
    <property type="match status" value="1"/>
</dbReference>
<organism evidence="4 5">
    <name type="scientific">Penicillium citrinum</name>
    <dbReference type="NCBI Taxonomy" id="5077"/>
    <lineage>
        <taxon>Eukaryota</taxon>
        <taxon>Fungi</taxon>
        <taxon>Dikarya</taxon>
        <taxon>Ascomycota</taxon>
        <taxon>Pezizomycotina</taxon>
        <taxon>Eurotiomycetes</taxon>
        <taxon>Eurotiomycetidae</taxon>
        <taxon>Eurotiales</taxon>
        <taxon>Aspergillaceae</taxon>
        <taxon>Penicillium</taxon>
    </lineage>
</organism>
<name>A0A9W9NL32_PENCI</name>
<dbReference type="GO" id="GO:0006351">
    <property type="term" value="P:DNA-templated transcription"/>
    <property type="evidence" value="ECO:0007669"/>
    <property type="project" value="InterPro"/>
</dbReference>
<dbReference type="InterPro" id="IPR050987">
    <property type="entry name" value="AtrR-like"/>
</dbReference>
<protein>
    <recommendedName>
        <fullName evidence="3">Xylanolytic transcriptional activator regulatory domain-containing protein</fullName>
    </recommendedName>
</protein>
<accession>A0A9W9NL32</accession>
<keyword evidence="5" id="KW-1185">Reference proteome</keyword>